<reference evidence="1 2" key="1">
    <citation type="submission" date="2020-08" db="EMBL/GenBank/DDBJ databases">
        <title>Genomic Encyclopedia of Type Strains, Phase IV (KMG-IV): sequencing the most valuable type-strain genomes for metagenomic binning, comparative biology and taxonomic classification.</title>
        <authorList>
            <person name="Goeker M."/>
        </authorList>
    </citation>
    <scope>NUCLEOTIDE SEQUENCE [LARGE SCALE GENOMIC DNA]</scope>
    <source>
        <strain evidence="1 2">DSM 105481</strain>
    </source>
</reference>
<name>A0ABR6CKV4_9BACI</name>
<dbReference type="Gene3D" id="3.30.1340.10">
    <property type="entry name" value="HPr-like"/>
    <property type="match status" value="1"/>
</dbReference>
<dbReference type="EMBL" id="JACJHX010000001">
    <property type="protein sequence ID" value="MBA9025341.1"/>
    <property type="molecule type" value="Genomic_DNA"/>
</dbReference>
<proteinExistence type="predicted"/>
<keyword evidence="2" id="KW-1185">Reference proteome</keyword>
<dbReference type="RefSeq" id="WP_182501499.1">
    <property type="nucleotide sequence ID" value="NZ_JACJHX010000001.1"/>
</dbReference>
<evidence type="ECO:0000313" key="2">
    <source>
        <dbReference type="Proteomes" id="UP000626697"/>
    </source>
</evidence>
<dbReference type="Proteomes" id="UP000626697">
    <property type="component" value="Unassembled WGS sequence"/>
</dbReference>
<dbReference type="InterPro" id="IPR035895">
    <property type="entry name" value="HPr-like_sf"/>
</dbReference>
<sequence length="116" mass="13391">MKPTKSQITINKQLNIRQIMDLFQIIKDYSGSITFQCETRTVEPERLAKLVSFMLTLKECNQLTIHISGNHTQYVLAKINNCCQPSQQHRETSYKIYLNNNRKLQSKEAVSSLTNG</sequence>
<organism evidence="1 2">
    <name type="scientific">Peribacillus huizhouensis</name>
    <dbReference type="NCBI Taxonomy" id="1501239"/>
    <lineage>
        <taxon>Bacteria</taxon>
        <taxon>Bacillati</taxon>
        <taxon>Bacillota</taxon>
        <taxon>Bacilli</taxon>
        <taxon>Bacillales</taxon>
        <taxon>Bacillaceae</taxon>
        <taxon>Peribacillus</taxon>
    </lineage>
</organism>
<accession>A0ABR6CKV4</accession>
<evidence type="ECO:0000313" key="1">
    <source>
        <dbReference type="EMBL" id="MBA9025341.1"/>
    </source>
</evidence>
<comment type="caution">
    <text evidence="1">The sequence shown here is derived from an EMBL/GenBank/DDBJ whole genome shotgun (WGS) entry which is preliminary data.</text>
</comment>
<protein>
    <submittedName>
        <fullName evidence="1">Phosphotransferase system HPr-like phosphotransfer protein</fullName>
    </submittedName>
</protein>
<gene>
    <name evidence="1" type="ORF">HNP81_000623</name>
</gene>